<protein>
    <submittedName>
        <fullName evidence="1">Uncharacterized protein</fullName>
    </submittedName>
</protein>
<evidence type="ECO:0000313" key="1">
    <source>
        <dbReference type="EMBL" id="UOQ42513.1"/>
    </source>
</evidence>
<dbReference type="Proteomes" id="UP000831787">
    <property type="component" value="Chromosome"/>
</dbReference>
<keyword evidence="2" id="KW-1185">Reference proteome</keyword>
<organism evidence="1 2">
    <name type="scientific">Halobacillus salinarum</name>
    <dbReference type="NCBI Taxonomy" id="2932257"/>
    <lineage>
        <taxon>Bacteria</taxon>
        <taxon>Bacillati</taxon>
        <taxon>Bacillota</taxon>
        <taxon>Bacilli</taxon>
        <taxon>Bacillales</taxon>
        <taxon>Bacillaceae</taxon>
        <taxon>Halobacillus</taxon>
    </lineage>
</organism>
<proteinExistence type="predicted"/>
<sequence length="152" mass="17153">MKHTLRSFAIGLIAATALISFAYWKESPSPVSTQNEELSSKEMIKKIESIGYHVLDSKEFEQLKNESQTTSTQAEQTSKKEAIYYLTLDIDSGTTSSDISKKLKQAKIIDDEKAFETYMKDHKYSKYIQIGSVLVDSSMSTKQLAQAITHKE</sequence>
<gene>
    <name evidence="1" type="ORF">MUN89_10985</name>
</gene>
<dbReference type="Gene3D" id="3.30.1490.480">
    <property type="entry name" value="Endolytic murein transglycosylase"/>
    <property type="match status" value="1"/>
</dbReference>
<reference evidence="1 2" key="1">
    <citation type="submission" date="2022-04" db="EMBL/GenBank/DDBJ databases">
        <title>Halobacillus sp. isolated from saltern.</title>
        <authorList>
            <person name="Won M."/>
            <person name="Lee C.-M."/>
            <person name="Woen H.-Y."/>
            <person name="Kwon S.-W."/>
        </authorList>
    </citation>
    <scope>NUCLEOTIDE SEQUENCE [LARGE SCALE GENOMIC DNA]</scope>
    <source>
        <strain evidence="1 2">SSBR10-3</strain>
    </source>
</reference>
<dbReference type="EMBL" id="CP095073">
    <property type="protein sequence ID" value="UOQ42513.1"/>
    <property type="molecule type" value="Genomic_DNA"/>
</dbReference>
<dbReference type="RefSeq" id="WP_244707682.1">
    <property type="nucleotide sequence ID" value="NZ_CP095073.1"/>
</dbReference>
<accession>A0ABY4EF36</accession>
<evidence type="ECO:0000313" key="2">
    <source>
        <dbReference type="Proteomes" id="UP000831787"/>
    </source>
</evidence>
<name>A0ABY4EF36_9BACI</name>